<gene>
    <name evidence="2" type="ORF">IAB59_06905</name>
</gene>
<evidence type="ECO:0000313" key="2">
    <source>
        <dbReference type="EMBL" id="HIT38184.1"/>
    </source>
</evidence>
<proteinExistence type="predicted"/>
<keyword evidence="1" id="KW-0812">Transmembrane</keyword>
<reference evidence="2" key="1">
    <citation type="submission" date="2020-10" db="EMBL/GenBank/DDBJ databases">
        <authorList>
            <person name="Gilroy R."/>
        </authorList>
    </citation>
    <scope>NUCLEOTIDE SEQUENCE</scope>
    <source>
        <strain evidence="2">CHK195-26880</strain>
    </source>
</reference>
<organism evidence="2 3">
    <name type="scientific">Candidatus Onthousia faecipullorum</name>
    <dbReference type="NCBI Taxonomy" id="2840887"/>
    <lineage>
        <taxon>Bacteria</taxon>
        <taxon>Bacillati</taxon>
        <taxon>Bacillota</taxon>
        <taxon>Bacilli</taxon>
        <taxon>Candidatus Onthousia</taxon>
    </lineage>
</organism>
<dbReference type="Pfam" id="PF07454">
    <property type="entry name" value="SpoIIP"/>
    <property type="match status" value="1"/>
</dbReference>
<evidence type="ECO:0000256" key="1">
    <source>
        <dbReference type="SAM" id="Phobius"/>
    </source>
</evidence>
<name>A0A9D1KC21_9FIRM</name>
<feature type="transmembrane region" description="Helical" evidence="1">
    <location>
        <begin position="20"/>
        <end position="38"/>
    </location>
</feature>
<dbReference type="EMBL" id="DVKQ01000091">
    <property type="protein sequence ID" value="HIT38184.1"/>
    <property type="molecule type" value="Genomic_DNA"/>
</dbReference>
<sequence>MKKKFISKNKKTKKIKPKIIIFFIMIFSSFLLTIKALSKYSLPYQNSDLVNFLIENNNPFIVNSKSNYSYFHKIMTKLIDLDITNPLSILDTNFKGLTKQIKVEGNETKKVSNINTVNETEPTIYLYNSHDTEEYKPTSFAEYSVMPTVKLSDYILKEKLEDNGFSVLIEETTISSIRSSLGLNYAGSYKASRVLMEQAKEKYPSLIYFIDLHRDSLSHDKTTLTYNEKNYAKVMFLVGLENPNYQGNLDFSTKISDLVNAKIPGLSKGIYEKEGEGVNGIYNQDFSNRTILIEVGGPENTIDEVYETLLVLSEVLTEVIKNDQN</sequence>
<keyword evidence="1" id="KW-0472">Membrane</keyword>
<evidence type="ECO:0000313" key="3">
    <source>
        <dbReference type="Proteomes" id="UP000886833"/>
    </source>
</evidence>
<dbReference type="InterPro" id="IPR010897">
    <property type="entry name" value="Spore_II_P"/>
</dbReference>
<comment type="caution">
    <text evidence="2">The sequence shown here is derived from an EMBL/GenBank/DDBJ whole genome shotgun (WGS) entry which is preliminary data.</text>
</comment>
<keyword evidence="1" id="KW-1133">Transmembrane helix</keyword>
<dbReference type="AlphaFoldDB" id="A0A9D1KC21"/>
<dbReference type="Proteomes" id="UP000886833">
    <property type="component" value="Unassembled WGS sequence"/>
</dbReference>
<protein>
    <submittedName>
        <fullName evidence="2">Stage II sporulation protein P</fullName>
    </submittedName>
</protein>
<accession>A0A9D1KC21</accession>
<dbReference type="NCBIfam" id="TIGR02867">
    <property type="entry name" value="spore_II_P"/>
    <property type="match status" value="1"/>
</dbReference>
<reference evidence="2" key="2">
    <citation type="journal article" date="2021" name="PeerJ">
        <title>Extensive microbial diversity within the chicken gut microbiome revealed by metagenomics and culture.</title>
        <authorList>
            <person name="Gilroy R."/>
            <person name="Ravi A."/>
            <person name="Getino M."/>
            <person name="Pursley I."/>
            <person name="Horton D.L."/>
            <person name="Alikhan N.F."/>
            <person name="Baker D."/>
            <person name="Gharbi K."/>
            <person name="Hall N."/>
            <person name="Watson M."/>
            <person name="Adriaenssens E.M."/>
            <person name="Foster-Nyarko E."/>
            <person name="Jarju S."/>
            <person name="Secka A."/>
            <person name="Antonio M."/>
            <person name="Oren A."/>
            <person name="Chaudhuri R.R."/>
            <person name="La Ragione R."/>
            <person name="Hildebrand F."/>
            <person name="Pallen M.J."/>
        </authorList>
    </citation>
    <scope>NUCLEOTIDE SEQUENCE</scope>
    <source>
        <strain evidence="2">CHK195-26880</strain>
    </source>
</reference>